<dbReference type="InterPro" id="IPR012296">
    <property type="entry name" value="Nuclease_put_TT1808"/>
</dbReference>
<organism evidence="2 3">
    <name type="scientific">Candidatus Synechococcus calcipolaris G9</name>
    <dbReference type="NCBI Taxonomy" id="1497997"/>
    <lineage>
        <taxon>Bacteria</taxon>
        <taxon>Bacillati</taxon>
        <taxon>Cyanobacteriota</taxon>
        <taxon>Cyanophyceae</taxon>
        <taxon>Synechococcales</taxon>
        <taxon>Synechococcaceae</taxon>
        <taxon>Synechococcus</taxon>
    </lineage>
</organism>
<keyword evidence="3" id="KW-1185">Reference proteome</keyword>
<keyword evidence="2" id="KW-0255">Endonuclease</keyword>
<dbReference type="Gene3D" id="3.90.1570.10">
    <property type="entry name" value="tt1808, chain A"/>
    <property type="match status" value="1"/>
</dbReference>
<dbReference type="SUPFAM" id="SSF52980">
    <property type="entry name" value="Restriction endonuclease-like"/>
    <property type="match status" value="1"/>
</dbReference>
<feature type="domain" description="Putative restriction endonuclease" evidence="1">
    <location>
        <begin position="33"/>
        <end position="190"/>
    </location>
</feature>
<dbReference type="EMBL" id="JAKKUT010000001">
    <property type="protein sequence ID" value="MDG2989847.1"/>
    <property type="molecule type" value="Genomic_DNA"/>
</dbReference>
<keyword evidence="2" id="KW-0540">Nuclease</keyword>
<dbReference type="RefSeq" id="WP_277865759.1">
    <property type="nucleotide sequence ID" value="NZ_JAKKUT010000001.1"/>
</dbReference>
<evidence type="ECO:0000313" key="2">
    <source>
        <dbReference type="EMBL" id="MDG2989847.1"/>
    </source>
</evidence>
<dbReference type="Pfam" id="PF05685">
    <property type="entry name" value="Uma2"/>
    <property type="match status" value="1"/>
</dbReference>
<dbReference type="PANTHER" id="PTHR47152">
    <property type="entry name" value="SLR2084 PROTEIN-RELATED"/>
    <property type="match status" value="1"/>
</dbReference>
<keyword evidence="2" id="KW-0378">Hydrolase</keyword>
<name>A0ABT6EVM4_9SYNE</name>
<accession>A0ABT6EVM4</accession>
<dbReference type="CDD" id="cd06260">
    <property type="entry name" value="DUF820-like"/>
    <property type="match status" value="1"/>
</dbReference>
<reference evidence="2" key="2">
    <citation type="submission" date="2022-01" db="EMBL/GenBank/DDBJ databases">
        <authorList>
            <person name="Zivanovic Y."/>
            <person name="Moreira D."/>
            <person name="Lopez-Garcia P."/>
        </authorList>
    </citation>
    <scope>NUCLEOTIDE SEQUENCE</scope>
    <source>
        <strain evidence="2">G9</strain>
    </source>
</reference>
<protein>
    <submittedName>
        <fullName evidence="2">Uma2 family endonuclease</fullName>
    </submittedName>
</protein>
<evidence type="ECO:0000313" key="3">
    <source>
        <dbReference type="Proteomes" id="UP001154265"/>
    </source>
</evidence>
<evidence type="ECO:0000259" key="1">
    <source>
        <dbReference type="Pfam" id="PF05685"/>
    </source>
</evidence>
<gene>
    <name evidence="2" type="ORF">L3556_02695</name>
</gene>
<dbReference type="InterPro" id="IPR011335">
    <property type="entry name" value="Restrct_endonuc-II-like"/>
</dbReference>
<comment type="caution">
    <text evidence="2">The sequence shown here is derived from an EMBL/GenBank/DDBJ whole genome shotgun (WGS) entry which is preliminary data.</text>
</comment>
<dbReference type="GO" id="GO:0004519">
    <property type="term" value="F:endonuclease activity"/>
    <property type="evidence" value="ECO:0007669"/>
    <property type="project" value="UniProtKB-KW"/>
</dbReference>
<dbReference type="PANTHER" id="PTHR47152:SF2">
    <property type="entry name" value="SLR2084 PROTEIN"/>
    <property type="match status" value="1"/>
</dbReference>
<dbReference type="InterPro" id="IPR008538">
    <property type="entry name" value="Uma2"/>
</dbReference>
<dbReference type="Proteomes" id="UP001154265">
    <property type="component" value="Unassembled WGS sequence"/>
</dbReference>
<reference evidence="2" key="1">
    <citation type="journal article" date="2022" name="Genome Biol. Evol.">
        <title>A New Gene Family Diagnostic for Intracellular Biomineralization of Amorphous Ca Carbonates by Cyanobacteria.</title>
        <authorList>
            <person name="Benzerara K."/>
            <person name="Duprat E."/>
            <person name="Bitard-Feildel T."/>
            <person name="Caumes G."/>
            <person name="Cassier-Chauvat C."/>
            <person name="Chauvat F."/>
            <person name="Dezi M."/>
            <person name="Diop S.I."/>
            <person name="Gaschignard G."/>
            <person name="Gorgen S."/>
            <person name="Gugger M."/>
            <person name="Lopez-Garcia P."/>
            <person name="Millet M."/>
            <person name="Skouri-Panet F."/>
            <person name="Moreira D."/>
            <person name="Callebaut I."/>
        </authorList>
    </citation>
    <scope>NUCLEOTIDE SEQUENCE</scope>
    <source>
        <strain evidence="2">G9</strain>
    </source>
</reference>
<proteinExistence type="predicted"/>
<sequence>MIASVALKPKPIPSEQQYIVLQGVSWATYQNLVREIIHEQRARITYDQGQLEIMVPLPEHESYKRLFGRMIETTTEELGLEIRSFGSCTWGRADLQRGIEADESYYIQQEKSVRGRINLDLSTDPAPDLVIEIDITSSSLNRMGIYARLGVGEVWRFDGSQLRFYILQEGSYTEVEVSQVLPLLQRADVLAMIQKAQETGETTWIKAVREWIRTLI</sequence>